<keyword evidence="3" id="KW-0732">Signal</keyword>
<dbReference type="EMBL" id="CP064786">
    <property type="protein sequence ID" value="QSG03390.1"/>
    <property type="molecule type" value="Genomic_DNA"/>
</dbReference>
<evidence type="ECO:0000256" key="2">
    <source>
        <dbReference type="ARBA" id="ARBA00007639"/>
    </source>
</evidence>
<proteinExistence type="inferred from homology"/>
<comment type="similarity">
    <text evidence="2">Belongs to the bacterial solute-binding protein 2 family.</text>
</comment>
<reference evidence="5" key="1">
    <citation type="submission" date="2020-11" db="EMBL/GenBank/DDBJ databases">
        <title>Carbohydrate-dependent, anaerobic sulfur respiration: A novel catabolism in halophilic archaea.</title>
        <authorList>
            <person name="Sorokin D.Y."/>
            <person name="Messina E."/>
            <person name="Smedile F."/>
            <person name="La Cono V."/>
            <person name="Hallsworth J.E."/>
            <person name="Yakimov M.M."/>
        </authorList>
    </citation>
    <scope>NUCLEOTIDE SEQUENCE</scope>
    <source>
        <strain evidence="5">AArc-S</strain>
    </source>
</reference>
<evidence type="ECO:0000313" key="6">
    <source>
        <dbReference type="Proteomes" id="UP000663586"/>
    </source>
</evidence>
<protein>
    <submittedName>
        <fullName evidence="5">ABC-type sugar transport system, periplasmic component, contains N-terminal xre family HTH domain</fullName>
    </submittedName>
</protein>
<dbReference type="SUPFAM" id="SSF53822">
    <property type="entry name" value="Periplasmic binding protein-like I"/>
    <property type="match status" value="1"/>
</dbReference>
<dbReference type="PANTHER" id="PTHR46847">
    <property type="entry name" value="D-ALLOSE-BINDING PERIPLASMIC PROTEIN-RELATED"/>
    <property type="match status" value="1"/>
</dbReference>
<sequence>MDSNAIDRRKFVKGATAAGLAGIAGCLGDDDEGTTYGFSTYYQGGAWNTAFLEAIEFYAEDMGMDLDEWGNDEDQDEELQNLQQGIEMGVEAILLNTWGSESVNPAIEQADEAGIPVFTVNVDATTEAVAMYVAFSNEAAGEMAGEELIERARENHPDQDNFEVLEVFGAPEQEISDQRSELFVETLEAEDGFEIVDTVEGEFLRDSTLQAVEEWINANGAPDAIYTSQVEMGLGAVAALENLDLDYPKGEDDHITLVTLDADAEVIEYVDEGIIDAAVDQPNYFYGPIALEYMQRYVEGDGMDELPEIGDTITEDDLEIPSSEHMGVELWAEPIWAPAEIIEKDGHIHFQTSPVLVDDTNANEDFHWGNIWG</sequence>
<dbReference type="KEGG" id="hara:AArcS_2193"/>
<dbReference type="NCBIfam" id="TIGR01409">
    <property type="entry name" value="TAT_signal_seq"/>
    <property type="match status" value="1"/>
</dbReference>
<keyword evidence="5" id="KW-0813">Transport</keyword>
<keyword evidence="5" id="KW-0762">Sugar transport</keyword>
<evidence type="ECO:0000256" key="3">
    <source>
        <dbReference type="ARBA" id="ARBA00022729"/>
    </source>
</evidence>
<dbReference type="InterPro" id="IPR019546">
    <property type="entry name" value="TAT_signal_bac_arc"/>
</dbReference>
<dbReference type="InterPro" id="IPR025997">
    <property type="entry name" value="SBP_2_dom"/>
</dbReference>
<accession>A0A897MMG9</accession>
<evidence type="ECO:0000256" key="1">
    <source>
        <dbReference type="ARBA" id="ARBA00004196"/>
    </source>
</evidence>
<dbReference type="AlphaFoldDB" id="A0A897MMG9"/>
<dbReference type="Proteomes" id="UP000663586">
    <property type="component" value="Chromosome"/>
</dbReference>
<dbReference type="GO" id="GO:0030246">
    <property type="term" value="F:carbohydrate binding"/>
    <property type="evidence" value="ECO:0007669"/>
    <property type="project" value="UniProtKB-ARBA"/>
</dbReference>
<dbReference type="Pfam" id="PF13407">
    <property type="entry name" value="Peripla_BP_4"/>
    <property type="match status" value="1"/>
</dbReference>
<dbReference type="Gene3D" id="3.40.50.2300">
    <property type="match status" value="2"/>
</dbReference>
<name>A0A897MMG9_9EURY</name>
<organism evidence="5 6">
    <name type="scientific">Natranaeroarchaeum sulfidigenes</name>
    <dbReference type="NCBI Taxonomy" id="2784880"/>
    <lineage>
        <taxon>Archaea</taxon>
        <taxon>Methanobacteriati</taxon>
        <taxon>Methanobacteriota</taxon>
        <taxon>Stenosarchaea group</taxon>
        <taxon>Halobacteria</taxon>
        <taxon>Halobacteriales</taxon>
        <taxon>Natronoarchaeaceae</taxon>
        <taxon>Natranaeroarchaeum</taxon>
    </lineage>
</organism>
<dbReference type="CDD" id="cd01536">
    <property type="entry name" value="PBP1_ABC_sugar_binding-like"/>
    <property type="match status" value="1"/>
</dbReference>
<keyword evidence="6" id="KW-1185">Reference proteome</keyword>
<dbReference type="RefSeq" id="WP_238477442.1">
    <property type="nucleotide sequence ID" value="NZ_CP064786.1"/>
</dbReference>
<evidence type="ECO:0000313" key="5">
    <source>
        <dbReference type="EMBL" id="QSG03390.1"/>
    </source>
</evidence>
<dbReference type="GeneID" id="70685569"/>
<gene>
    <name evidence="5" type="primary">rbsB</name>
    <name evidence="5" type="ORF">AArcS_2193</name>
</gene>
<feature type="domain" description="Periplasmic binding protein" evidence="4">
    <location>
        <begin position="37"/>
        <end position="300"/>
    </location>
</feature>
<dbReference type="PANTHER" id="PTHR46847:SF1">
    <property type="entry name" value="D-ALLOSE-BINDING PERIPLASMIC PROTEIN-RELATED"/>
    <property type="match status" value="1"/>
</dbReference>
<dbReference type="InterPro" id="IPR028082">
    <property type="entry name" value="Peripla_BP_I"/>
</dbReference>
<evidence type="ECO:0000259" key="4">
    <source>
        <dbReference type="Pfam" id="PF13407"/>
    </source>
</evidence>
<comment type="subcellular location">
    <subcellularLocation>
        <location evidence="1">Cell envelope</location>
    </subcellularLocation>
</comment>